<name>A0AA43GNP5_9CYAN</name>
<dbReference type="EMBL" id="JANQDH010000012">
    <property type="protein sequence ID" value="MDH6059032.1"/>
    <property type="molecule type" value="Genomic_DNA"/>
</dbReference>
<dbReference type="PIRSF" id="PIRSF006806">
    <property type="entry name" value="FTHF_cligase"/>
    <property type="match status" value="1"/>
</dbReference>
<feature type="binding site" evidence="4">
    <location>
        <begin position="127"/>
        <end position="135"/>
    </location>
    <ligand>
        <name>ATP</name>
        <dbReference type="ChEBI" id="CHEBI:30616"/>
    </ligand>
</feature>
<comment type="similarity">
    <text evidence="1 5">Belongs to the 5-formyltetrahydrofolate cyclo-ligase family.</text>
</comment>
<dbReference type="GO" id="GO:0005524">
    <property type="term" value="F:ATP binding"/>
    <property type="evidence" value="ECO:0007669"/>
    <property type="project" value="UniProtKB-KW"/>
</dbReference>
<comment type="caution">
    <text evidence="6">The sequence shown here is derived from an EMBL/GenBank/DDBJ whole genome shotgun (WGS) entry which is preliminary data.</text>
</comment>
<organism evidence="6 7">
    <name type="scientific">Chrysosporum bergii ANA360D</name>
    <dbReference type="NCBI Taxonomy" id="617107"/>
    <lineage>
        <taxon>Bacteria</taxon>
        <taxon>Bacillati</taxon>
        <taxon>Cyanobacteriota</taxon>
        <taxon>Cyanophyceae</taxon>
        <taxon>Nostocales</taxon>
        <taxon>Nodulariaceae</taxon>
        <taxon>Chrysosporum</taxon>
    </lineage>
</organism>
<dbReference type="PANTHER" id="PTHR23407:SF1">
    <property type="entry name" value="5-FORMYLTETRAHYDROFOLATE CYCLO-LIGASE"/>
    <property type="match status" value="1"/>
</dbReference>
<dbReference type="RefSeq" id="WP_280653052.1">
    <property type="nucleotide sequence ID" value="NZ_JANQDH010000012.1"/>
</dbReference>
<dbReference type="PANTHER" id="PTHR23407">
    <property type="entry name" value="ATPASE INHIBITOR/5-FORMYLTETRAHYDROFOLATE CYCLO-LIGASE"/>
    <property type="match status" value="1"/>
</dbReference>
<dbReference type="EC" id="6.3.3.2" evidence="5"/>
<sequence length="189" mass="21996">MDKVDLRRILLKQRQSLSVTQWREKSDRICQHLQQSPVFTQAQTILAYFSFRQEPDLSPLFKNTNYNWGFPRCVGKSLQWHTWKPGDSLQVGTYGITEPHAHTPSIEPGEVDLILVPCVAADYDRYRLGYGGGYYDRLLSSPHYAHKPTIGIMFDFAYLSQIPRETWDKPLKYIVTDNPHYLTGKMRND</sequence>
<keyword evidence="5" id="KW-0479">Metal-binding</keyword>
<dbReference type="SUPFAM" id="SSF100950">
    <property type="entry name" value="NagB/RpiA/CoA transferase-like"/>
    <property type="match status" value="1"/>
</dbReference>
<evidence type="ECO:0000256" key="4">
    <source>
        <dbReference type="PIRSR" id="PIRSR006806-1"/>
    </source>
</evidence>
<dbReference type="Proteomes" id="UP001159387">
    <property type="component" value="Unassembled WGS sequence"/>
</dbReference>
<dbReference type="InterPro" id="IPR002698">
    <property type="entry name" value="FTHF_cligase"/>
</dbReference>
<dbReference type="InterPro" id="IPR024185">
    <property type="entry name" value="FTHF_cligase-like_sf"/>
</dbReference>
<dbReference type="GO" id="GO:0030272">
    <property type="term" value="F:5-formyltetrahydrofolate cyclo-ligase activity"/>
    <property type="evidence" value="ECO:0007669"/>
    <property type="project" value="UniProtKB-EC"/>
</dbReference>
<comment type="catalytic activity">
    <reaction evidence="5">
        <text>(6S)-5-formyl-5,6,7,8-tetrahydrofolate + ATP = (6R)-5,10-methenyltetrahydrofolate + ADP + phosphate</text>
        <dbReference type="Rhea" id="RHEA:10488"/>
        <dbReference type="ChEBI" id="CHEBI:30616"/>
        <dbReference type="ChEBI" id="CHEBI:43474"/>
        <dbReference type="ChEBI" id="CHEBI:57455"/>
        <dbReference type="ChEBI" id="CHEBI:57457"/>
        <dbReference type="ChEBI" id="CHEBI:456216"/>
        <dbReference type="EC" id="6.3.3.2"/>
    </reaction>
</comment>
<evidence type="ECO:0000256" key="5">
    <source>
        <dbReference type="RuleBase" id="RU361279"/>
    </source>
</evidence>
<dbReference type="GO" id="GO:0046872">
    <property type="term" value="F:metal ion binding"/>
    <property type="evidence" value="ECO:0007669"/>
    <property type="project" value="UniProtKB-KW"/>
</dbReference>
<keyword evidence="6" id="KW-0436">Ligase</keyword>
<reference evidence="6 7" key="1">
    <citation type="journal article" date="2023" name="J. Phycol.">
        <title>Chrysosporum ovalisporum is synonymous with the true-branching cyanobacterium Umezakia natans (Nostocales/Aphanizomenonaceae).</title>
        <authorList>
            <person name="McGregor G.B."/>
            <person name="Sendall B.C."/>
            <person name="Niiyama Y."/>
            <person name="Tuji A."/>
            <person name="Willis A."/>
        </authorList>
    </citation>
    <scope>NUCLEOTIDE SEQUENCE [LARGE SCALE GENOMIC DNA]</scope>
    <source>
        <strain evidence="6 7">ANA360D</strain>
    </source>
</reference>
<dbReference type="Pfam" id="PF01812">
    <property type="entry name" value="5-FTHF_cyc-lig"/>
    <property type="match status" value="1"/>
</dbReference>
<evidence type="ECO:0000256" key="2">
    <source>
        <dbReference type="ARBA" id="ARBA00022741"/>
    </source>
</evidence>
<keyword evidence="2 4" id="KW-0547">Nucleotide-binding</keyword>
<gene>
    <name evidence="6" type="ORF">NWP17_00995</name>
</gene>
<dbReference type="GO" id="GO:0035999">
    <property type="term" value="P:tetrahydrofolate interconversion"/>
    <property type="evidence" value="ECO:0007669"/>
    <property type="project" value="TreeGrafter"/>
</dbReference>
<dbReference type="AlphaFoldDB" id="A0AA43GNP5"/>
<dbReference type="NCBIfam" id="TIGR02727">
    <property type="entry name" value="MTHFS_bact"/>
    <property type="match status" value="1"/>
</dbReference>
<evidence type="ECO:0000256" key="3">
    <source>
        <dbReference type="ARBA" id="ARBA00022840"/>
    </source>
</evidence>
<evidence type="ECO:0000313" key="7">
    <source>
        <dbReference type="Proteomes" id="UP001159387"/>
    </source>
</evidence>
<dbReference type="InterPro" id="IPR037171">
    <property type="entry name" value="NagB/RpiA_transferase-like"/>
</dbReference>
<dbReference type="Gene3D" id="3.40.50.10420">
    <property type="entry name" value="NagB/RpiA/CoA transferase-like"/>
    <property type="match status" value="1"/>
</dbReference>
<feature type="binding site" evidence="4">
    <location>
        <position position="54"/>
    </location>
    <ligand>
        <name>substrate</name>
    </ligand>
</feature>
<keyword evidence="7" id="KW-1185">Reference proteome</keyword>
<protein>
    <recommendedName>
        <fullName evidence="5">5-formyltetrahydrofolate cyclo-ligase</fullName>
        <ecNumber evidence="5">6.3.3.2</ecNumber>
    </recommendedName>
</protein>
<keyword evidence="5" id="KW-0460">Magnesium</keyword>
<keyword evidence="3 4" id="KW-0067">ATP-binding</keyword>
<accession>A0AA43GNP5</accession>
<dbReference type="GO" id="GO:0009396">
    <property type="term" value="P:folic acid-containing compound biosynthetic process"/>
    <property type="evidence" value="ECO:0007669"/>
    <property type="project" value="TreeGrafter"/>
</dbReference>
<evidence type="ECO:0000313" key="6">
    <source>
        <dbReference type="EMBL" id="MDH6059032.1"/>
    </source>
</evidence>
<evidence type="ECO:0000256" key="1">
    <source>
        <dbReference type="ARBA" id="ARBA00010638"/>
    </source>
</evidence>
<comment type="cofactor">
    <cofactor evidence="5">
        <name>Mg(2+)</name>
        <dbReference type="ChEBI" id="CHEBI:18420"/>
    </cofactor>
</comment>
<proteinExistence type="inferred from homology"/>
<feature type="binding site" evidence="4">
    <location>
        <begin position="3"/>
        <end position="7"/>
    </location>
    <ligand>
        <name>ATP</name>
        <dbReference type="ChEBI" id="CHEBI:30616"/>
    </ligand>
</feature>